<sequence length="374" mass="42257">MIRVIFVICVFSTFTTSSDLTSRIQSKFIPSSFVNIFEKQPSTNTPPLQIPIPPPAQPVNPSLGHLNANANANANTNNYEMPASPMQFPPKLPFPRWLHDFTGLSEWPDLEPPYIPLDFINFDKIEPIPTHQQAQCSDSILRTPKACSFDCFNCVEVDDVYTCPKLSQTFDDGPSPHTIKLLDAMSGTKTTLFTLGVNIIRFPEVYQESYKRGHIMGSHTWSHKFLPSLSNEDVIAQIEWSIWAMNATSGHLPKWFRPPYGGIDNRIRSILRQFGMQAVLWDFDTFDWKMLDSSTTRKESEILSDLKAFQKAKGGKGLILEHDAIQRTVDVGIEIYEKVLKGEEQLTVPLCVGGIDYIKTFPMEEVHVFDLGGK</sequence>
<dbReference type="PANTHER" id="PTHR10587">
    <property type="entry name" value="GLYCOSYL TRANSFERASE-RELATED"/>
    <property type="match status" value="1"/>
</dbReference>
<keyword evidence="4" id="KW-0119">Carbohydrate metabolism</keyword>
<name>A0A367YBC7_9ASCO</name>
<dbReference type="GO" id="GO:0005628">
    <property type="term" value="C:prospore membrane"/>
    <property type="evidence" value="ECO:0007669"/>
    <property type="project" value="TreeGrafter"/>
</dbReference>
<dbReference type="GO" id="GO:0004099">
    <property type="term" value="F:chitin deacetylase activity"/>
    <property type="evidence" value="ECO:0007669"/>
    <property type="project" value="UniProtKB-EC"/>
</dbReference>
<accession>A0A367YBC7</accession>
<dbReference type="EC" id="3.5.1.41" evidence="6"/>
<dbReference type="PANTHER" id="PTHR10587:SF133">
    <property type="entry name" value="CHITIN DEACETYLASE 1-RELATED"/>
    <property type="match status" value="1"/>
</dbReference>
<evidence type="ECO:0000259" key="9">
    <source>
        <dbReference type="PROSITE" id="PS51677"/>
    </source>
</evidence>
<dbReference type="GO" id="GO:0046872">
    <property type="term" value="F:metal ion binding"/>
    <property type="evidence" value="ECO:0007669"/>
    <property type="project" value="UniProtKB-KW"/>
</dbReference>
<dbReference type="STRING" id="5486.A0A367YBC7"/>
<dbReference type="Proteomes" id="UP000253472">
    <property type="component" value="Unassembled WGS sequence"/>
</dbReference>
<dbReference type="GO" id="GO:0005975">
    <property type="term" value="P:carbohydrate metabolic process"/>
    <property type="evidence" value="ECO:0007669"/>
    <property type="project" value="InterPro"/>
</dbReference>
<dbReference type="AlphaFoldDB" id="A0A367YBC7"/>
<feature type="chain" id="PRO_5017025848" description="chitin deacetylase" evidence="8">
    <location>
        <begin position="18"/>
        <end position="374"/>
    </location>
</feature>
<keyword evidence="4" id="KW-0146">Chitin degradation</keyword>
<dbReference type="InterPro" id="IPR011330">
    <property type="entry name" value="Glyco_hydro/deAcase_b/a-brl"/>
</dbReference>
<evidence type="ECO:0000256" key="4">
    <source>
        <dbReference type="ARBA" id="ARBA00023024"/>
    </source>
</evidence>
<dbReference type="GO" id="GO:0006032">
    <property type="term" value="P:chitin catabolic process"/>
    <property type="evidence" value="ECO:0007669"/>
    <property type="project" value="UniProtKB-KW"/>
</dbReference>
<evidence type="ECO:0000256" key="5">
    <source>
        <dbReference type="ARBA" id="ARBA00023285"/>
    </source>
</evidence>
<dbReference type="GO" id="GO:0030476">
    <property type="term" value="P:ascospore wall assembly"/>
    <property type="evidence" value="ECO:0007669"/>
    <property type="project" value="TreeGrafter"/>
</dbReference>
<feature type="signal peptide" evidence="8">
    <location>
        <begin position="1"/>
        <end position="17"/>
    </location>
</feature>
<keyword evidence="8" id="KW-0732">Signal</keyword>
<keyword evidence="3" id="KW-0378">Hydrolase</keyword>
<comment type="cofactor">
    <cofactor evidence="1">
        <name>Co(2+)</name>
        <dbReference type="ChEBI" id="CHEBI:48828"/>
    </cofactor>
</comment>
<gene>
    <name evidence="10" type="primary">CDA2_1</name>
    <name evidence="10" type="ORF">Cantr_08806</name>
</gene>
<evidence type="ECO:0000313" key="10">
    <source>
        <dbReference type="EMBL" id="RCK62321.1"/>
    </source>
</evidence>
<dbReference type="Pfam" id="PF01522">
    <property type="entry name" value="Polysacc_deac_1"/>
    <property type="match status" value="1"/>
</dbReference>
<dbReference type="PROSITE" id="PS51677">
    <property type="entry name" value="NODB"/>
    <property type="match status" value="1"/>
</dbReference>
<comment type="caution">
    <text evidence="10">The sequence shown here is derived from an EMBL/GenBank/DDBJ whole genome shotgun (WGS) entry which is preliminary data.</text>
</comment>
<protein>
    <recommendedName>
        <fullName evidence="6">chitin deacetylase</fullName>
        <ecNumber evidence="6">3.5.1.41</ecNumber>
    </recommendedName>
</protein>
<organism evidence="10 11">
    <name type="scientific">Candida viswanathii</name>
    <dbReference type="NCBI Taxonomy" id="5486"/>
    <lineage>
        <taxon>Eukaryota</taxon>
        <taxon>Fungi</taxon>
        <taxon>Dikarya</taxon>
        <taxon>Ascomycota</taxon>
        <taxon>Saccharomycotina</taxon>
        <taxon>Pichiomycetes</taxon>
        <taxon>Debaryomycetaceae</taxon>
        <taxon>Candida/Lodderomyces clade</taxon>
        <taxon>Candida</taxon>
    </lineage>
</organism>
<dbReference type="InterPro" id="IPR050248">
    <property type="entry name" value="Polysacc_deacetylase_ArnD"/>
</dbReference>
<dbReference type="SUPFAM" id="SSF88713">
    <property type="entry name" value="Glycoside hydrolase/deacetylase"/>
    <property type="match status" value="1"/>
</dbReference>
<keyword evidence="4" id="KW-0624">Polysaccharide degradation</keyword>
<keyword evidence="11" id="KW-1185">Reference proteome</keyword>
<evidence type="ECO:0000256" key="6">
    <source>
        <dbReference type="ARBA" id="ARBA00024056"/>
    </source>
</evidence>
<keyword evidence="2" id="KW-0479">Metal-binding</keyword>
<evidence type="ECO:0000256" key="1">
    <source>
        <dbReference type="ARBA" id="ARBA00001941"/>
    </source>
</evidence>
<evidence type="ECO:0000256" key="3">
    <source>
        <dbReference type="ARBA" id="ARBA00022801"/>
    </source>
</evidence>
<evidence type="ECO:0000256" key="7">
    <source>
        <dbReference type="ARBA" id="ARBA00048494"/>
    </source>
</evidence>
<comment type="catalytic activity">
    <reaction evidence="7">
        <text>[(1-&gt;4)-N-acetyl-beta-D-glucosaminyl](n) + n H2O = chitosan + n acetate</text>
        <dbReference type="Rhea" id="RHEA:10464"/>
        <dbReference type="Rhea" id="RHEA-COMP:9593"/>
        <dbReference type="Rhea" id="RHEA-COMP:9597"/>
        <dbReference type="ChEBI" id="CHEBI:15377"/>
        <dbReference type="ChEBI" id="CHEBI:17029"/>
        <dbReference type="ChEBI" id="CHEBI:30089"/>
        <dbReference type="ChEBI" id="CHEBI:57704"/>
        <dbReference type="EC" id="3.5.1.41"/>
    </reaction>
    <physiologicalReaction direction="left-to-right" evidence="7">
        <dbReference type="Rhea" id="RHEA:10465"/>
    </physiologicalReaction>
</comment>
<evidence type="ECO:0000256" key="2">
    <source>
        <dbReference type="ARBA" id="ARBA00022723"/>
    </source>
</evidence>
<dbReference type="OrthoDB" id="2125469at2759"/>
<proteinExistence type="predicted"/>
<evidence type="ECO:0000313" key="11">
    <source>
        <dbReference type="Proteomes" id="UP000253472"/>
    </source>
</evidence>
<keyword evidence="5" id="KW-0170">Cobalt</keyword>
<dbReference type="Gene3D" id="3.20.20.370">
    <property type="entry name" value="Glycoside hydrolase/deacetylase"/>
    <property type="match status" value="1"/>
</dbReference>
<feature type="domain" description="NodB homology" evidence="9">
    <location>
        <begin position="164"/>
        <end position="349"/>
    </location>
</feature>
<dbReference type="EMBL" id="QLNQ01000025">
    <property type="protein sequence ID" value="RCK62321.1"/>
    <property type="molecule type" value="Genomic_DNA"/>
</dbReference>
<reference evidence="10 11" key="1">
    <citation type="submission" date="2018-06" db="EMBL/GenBank/DDBJ databases">
        <title>Whole genome sequencing of Candida tropicalis (genome annotated by CSBL at Korea University).</title>
        <authorList>
            <person name="Ahn J."/>
        </authorList>
    </citation>
    <scope>NUCLEOTIDE SEQUENCE [LARGE SCALE GENOMIC DNA]</scope>
    <source>
        <strain evidence="10 11">ATCC 20962</strain>
    </source>
</reference>
<dbReference type="InterPro" id="IPR002509">
    <property type="entry name" value="NODB_dom"/>
</dbReference>
<evidence type="ECO:0000256" key="8">
    <source>
        <dbReference type="SAM" id="SignalP"/>
    </source>
</evidence>